<dbReference type="Pfam" id="PF17677">
    <property type="entry name" value="Glyco_hydro38C2"/>
    <property type="match status" value="1"/>
</dbReference>
<dbReference type="InterPro" id="IPR050843">
    <property type="entry name" value="Glycosyl_Hydrlase_38"/>
</dbReference>
<dbReference type="GO" id="GO:0046872">
    <property type="term" value="F:metal ion binding"/>
    <property type="evidence" value="ECO:0007669"/>
    <property type="project" value="UniProtKB-KW"/>
</dbReference>
<dbReference type="InterPro" id="IPR011330">
    <property type="entry name" value="Glyco_hydro/deAcase_b/a-brl"/>
</dbReference>
<dbReference type="InterPro" id="IPR011013">
    <property type="entry name" value="Gal_mutarotase_sf_dom"/>
</dbReference>
<proteinExistence type="inferred from homology"/>
<dbReference type="FunFam" id="1.20.1270.50:FF:000002">
    <property type="entry name" value="Alpha-mannosidase"/>
    <property type="match status" value="1"/>
</dbReference>
<dbReference type="GO" id="GO:0005764">
    <property type="term" value="C:lysosome"/>
    <property type="evidence" value="ECO:0007669"/>
    <property type="project" value="TreeGrafter"/>
</dbReference>
<keyword evidence="10" id="KW-0732">Signal</keyword>
<comment type="cofactor">
    <cofactor evidence="10">
        <name>Zn(2+)</name>
        <dbReference type="ChEBI" id="CHEBI:29105"/>
    </cofactor>
    <text evidence="10">Binds 1 zinc ion per subunit.</text>
</comment>
<keyword evidence="6 10" id="KW-0862">Zinc</keyword>
<dbReference type="GO" id="GO:0006013">
    <property type="term" value="P:mannose metabolic process"/>
    <property type="evidence" value="ECO:0007669"/>
    <property type="project" value="InterPro"/>
</dbReference>
<dbReference type="Gene3D" id="2.70.98.30">
    <property type="entry name" value="Golgi alpha-mannosidase II, domain 4"/>
    <property type="match status" value="1"/>
</dbReference>
<evidence type="ECO:0000313" key="12">
    <source>
        <dbReference type="EMBL" id="PCG75287.1"/>
    </source>
</evidence>
<dbReference type="PANTHER" id="PTHR11607">
    <property type="entry name" value="ALPHA-MANNOSIDASE"/>
    <property type="match status" value="1"/>
</dbReference>
<feature type="domain" description="Glycoside hydrolase family 38 central" evidence="11">
    <location>
        <begin position="366"/>
        <end position="441"/>
    </location>
</feature>
<dbReference type="Gene3D" id="3.20.110.10">
    <property type="entry name" value="Glycoside hydrolase 38, N terminal domain"/>
    <property type="match status" value="1"/>
</dbReference>
<keyword evidence="7" id="KW-1015">Disulfide bond</keyword>
<dbReference type="Gene3D" id="1.20.1270.50">
    <property type="entry name" value="Glycoside hydrolase family 38, central domain"/>
    <property type="match status" value="2"/>
</dbReference>
<keyword evidence="4 10" id="KW-0479">Metal-binding</keyword>
<evidence type="ECO:0000256" key="5">
    <source>
        <dbReference type="ARBA" id="ARBA00022801"/>
    </source>
</evidence>
<dbReference type="GO" id="GO:0030246">
    <property type="term" value="F:carbohydrate binding"/>
    <property type="evidence" value="ECO:0007669"/>
    <property type="project" value="InterPro"/>
</dbReference>
<dbReference type="InterPro" id="IPR011682">
    <property type="entry name" value="Glyco_hydro_38_C"/>
</dbReference>
<protein>
    <recommendedName>
        <fullName evidence="3 10">Alpha-mannosidase</fullName>
        <ecNumber evidence="10">3.2.1.-</ecNumber>
    </recommendedName>
</protein>
<dbReference type="EMBL" id="NWSH01000615">
    <property type="protein sequence ID" value="PCG75287.1"/>
    <property type="molecule type" value="Genomic_DNA"/>
</dbReference>
<evidence type="ECO:0000256" key="10">
    <source>
        <dbReference type="RuleBase" id="RU361199"/>
    </source>
</evidence>
<evidence type="ECO:0000256" key="4">
    <source>
        <dbReference type="ARBA" id="ARBA00022723"/>
    </source>
</evidence>
<evidence type="ECO:0000259" key="11">
    <source>
        <dbReference type="SMART" id="SM00872"/>
    </source>
</evidence>
<organism evidence="12">
    <name type="scientific">Heliothis virescens</name>
    <name type="common">Tobacco budworm moth</name>
    <dbReference type="NCBI Taxonomy" id="7102"/>
    <lineage>
        <taxon>Eukaryota</taxon>
        <taxon>Metazoa</taxon>
        <taxon>Ecdysozoa</taxon>
        <taxon>Arthropoda</taxon>
        <taxon>Hexapoda</taxon>
        <taxon>Insecta</taxon>
        <taxon>Pterygota</taxon>
        <taxon>Neoptera</taxon>
        <taxon>Endopterygota</taxon>
        <taxon>Lepidoptera</taxon>
        <taxon>Glossata</taxon>
        <taxon>Ditrysia</taxon>
        <taxon>Noctuoidea</taxon>
        <taxon>Noctuidae</taxon>
        <taxon>Heliothinae</taxon>
        <taxon>Heliothis</taxon>
    </lineage>
</organism>
<dbReference type="FunFam" id="2.60.40.1180:FF:000018">
    <property type="entry name" value="Alpha-mannosidase"/>
    <property type="match status" value="1"/>
</dbReference>
<comment type="similarity">
    <text evidence="2 10">Belongs to the glycosyl hydrolase 38 family.</text>
</comment>
<gene>
    <name evidence="12" type="ORF">B5V51_11959</name>
</gene>
<dbReference type="InterPro" id="IPR015341">
    <property type="entry name" value="Glyco_hydro_38_cen"/>
</dbReference>
<evidence type="ECO:0000256" key="1">
    <source>
        <dbReference type="ARBA" id="ARBA00000365"/>
    </source>
</evidence>
<dbReference type="SUPFAM" id="SSF74650">
    <property type="entry name" value="Galactose mutarotase-like"/>
    <property type="match status" value="2"/>
</dbReference>
<comment type="catalytic activity">
    <reaction evidence="1">
        <text>Hydrolysis of terminal, non-reducing alpha-D-mannose residues in alpha-D-mannosides.</text>
        <dbReference type="EC" id="3.2.1.24"/>
    </reaction>
</comment>
<dbReference type="SUPFAM" id="SSF88713">
    <property type="entry name" value="Glycoside hydrolase/deacetylase"/>
    <property type="match status" value="1"/>
</dbReference>
<feature type="signal peptide" evidence="10">
    <location>
        <begin position="1"/>
        <end position="16"/>
    </location>
</feature>
<keyword evidence="5 10" id="KW-0378">Hydrolase</keyword>
<dbReference type="SUPFAM" id="SSF88688">
    <property type="entry name" value="Families 57/38 glycoside transferase middle domain"/>
    <property type="match status" value="1"/>
</dbReference>
<evidence type="ECO:0000256" key="8">
    <source>
        <dbReference type="ARBA" id="ARBA00023180"/>
    </source>
</evidence>
<evidence type="ECO:0000256" key="7">
    <source>
        <dbReference type="ARBA" id="ARBA00023157"/>
    </source>
</evidence>
<dbReference type="Gene3D" id="2.60.40.1360">
    <property type="match status" value="1"/>
</dbReference>
<keyword evidence="8" id="KW-0325">Glycoprotein</keyword>
<dbReference type="SMART" id="SM00872">
    <property type="entry name" value="Alpha-mann_mid"/>
    <property type="match status" value="1"/>
</dbReference>
<dbReference type="InterPro" id="IPR013780">
    <property type="entry name" value="Glyco_hydro_b"/>
</dbReference>
<dbReference type="Pfam" id="PF09261">
    <property type="entry name" value="Alpha-mann_mid"/>
    <property type="match status" value="1"/>
</dbReference>
<dbReference type="STRING" id="7102.A0A2A4JTC5"/>
<evidence type="ECO:0000256" key="6">
    <source>
        <dbReference type="ARBA" id="ARBA00022833"/>
    </source>
</evidence>
<dbReference type="InterPro" id="IPR000602">
    <property type="entry name" value="Glyco_hydro_38_N"/>
</dbReference>
<evidence type="ECO:0000256" key="9">
    <source>
        <dbReference type="ARBA" id="ARBA00023295"/>
    </source>
</evidence>
<comment type="caution">
    <text evidence="12">The sequence shown here is derived from an EMBL/GenBank/DDBJ whole genome shotgun (WGS) entry which is preliminary data.</text>
</comment>
<keyword evidence="9 10" id="KW-0326">Glycosidase</keyword>
<dbReference type="FunFam" id="3.20.110.10:FF:000001">
    <property type="entry name" value="Alpha-mannosidase"/>
    <property type="match status" value="1"/>
</dbReference>
<evidence type="ECO:0000256" key="2">
    <source>
        <dbReference type="ARBA" id="ARBA00009792"/>
    </source>
</evidence>
<dbReference type="GO" id="GO:0004559">
    <property type="term" value="F:alpha-mannosidase activity"/>
    <property type="evidence" value="ECO:0007669"/>
    <property type="project" value="UniProtKB-EC"/>
</dbReference>
<dbReference type="FunFam" id="1.20.1270.50:FF:000003">
    <property type="entry name" value="Alpha-mannosidase"/>
    <property type="match status" value="1"/>
</dbReference>
<dbReference type="Pfam" id="PF07748">
    <property type="entry name" value="Glyco_hydro_38C"/>
    <property type="match status" value="1"/>
</dbReference>
<dbReference type="InterPro" id="IPR037094">
    <property type="entry name" value="Glyco_hydro_38_cen_sf"/>
</dbReference>
<name>A0A2A4JTC5_HELVI</name>
<dbReference type="PANTHER" id="PTHR11607:SF3">
    <property type="entry name" value="LYSOSOMAL ALPHA-MANNOSIDASE"/>
    <property type="match status" value="1"/>
</dbReference>
<dbReference type="InterPro" id="IPR027291">
    <property type="entry name" value="Glyco_hydro_38_N_sf"/>
</dbReference>
<evidence type="ECO:0000256" key="3">
    <source>
        <dbReference type="ARBA" id="ARBA00012752"/>
    </source>
</evidence>
<feature type="chain" id="PRO_5017848504" description="Alpha-mannosidase" evidence="10">
    <location>
        <begin position="17"/>
        <end position="1113"/>
    </location>
</feature>
<dbReference type="Pfam" id="PF01074">
    <property type="entry name" value="Glyco_hydro_38N"/>
    <property type="match status" value="1"/>
</dbReference>
<dbReference type="CDD" id="cd10810">
    <property type="entry name" value="GH38N_AMII_LAM_like"/>
    <property type="match status" value="1"/>
</dbReference>
<dbReference type="InterPro" id="IPR041147">
    <property type="entry name" value="GH38_C"/>
</dbReference>
<reference evidence="12" key="1">
    <citation type="submission" date="2017-09" db="EMBL/GenBank/DDBJ databases">
        <title>Contemporary evolution of a Lepidopteran species, Heliothis virescens, in response to modern agricultural practices.</title>
        <authorList>
            <person name="Fritz M.L."/>
            <person name="Deyonke A.M."/>
            <person name="Papanicolaou A."/>
            <person name="Micinski S."/>
            <person name="Westbrook J."/>
            <person name="Gould F."/>
        </authorList>
    </citation>
    <scope>NUCLEOTIDE SEQUENCE [LARGE SCALE GENOMIC DNA]</scope>
    <source>
        <strain evidence="12">HvINT-</strain>
        <tissue evidence="12">Whole body</tissue>
    </source>
</reference>
<sequence>MQALLLLLCAVSSVYPVPVDLELLPKTNTCGYDSCPTRQPGVLNVHIVPHTHDDVGWLKTVDQYYYGSKNSIQKAGVQYILDSVIKELWEDPKRRFIYVETAFFWKWWVRQTPATQSKVHTLVNQGRLQMVGGAWSMNDEAASHYQSTIDQFTWGLKKLNQTFGHCGRPRVGWQIDPFGHSREFASLLSMMGYDGLFLGRIDYQDKRNRLLHRNMEMVWRGDDALGKSSDIFTGVLHNTYSPPPGFCFDVLCADEPIIDDPDSPMYNVESKVDQFLSVCRNISEKYISNNILITMGDDFNYQDAAMWFKNLDKLIEYANLKAAKDNMNITLFYSTPNCYLKAIKDANPTLPTKKDDFFPYASDSTAYWTGYFTSRPTTKYFEREGNNYLQMVKQLQVLANLEKHNEFVLNELKSAMGVMQHHDAITGTEKQHVTHDYERLLNQAIDDALIIAKQAFNKLTQKDDTKPPLFDFQRCHLNESSCHVSENSDKFVVTIYNPLGWSVREPIRIPVGNGQYEVYDSDGKQIKTQLVPIPNKVKQIPTRVSKATQEIVFIIDLKPLSYKSIYIKKINRTKRNTNNYDFYSNINNNFWGHIKEPYINKIEDVQTDKETIDTIKAIPFAPVHSEDISLIEDRETNLDILKDGKNDAEVMELEKFLKDSRRKGKGKDNVRIVDSYPNFNEDEMRMLADEPRTVEKFDDEAVIGNQFYNLDINTASGLINKVTLRDHTKLNFTINMYYYSGSCGDNQGTDRRSSGAYIFRPLANNPVKLATQRTELINGDLVKEFRVSLSPSGFTNTKVYDGLNFIETEWIVGPIPIDDEVGKEYVIKYETNILNNGAFYTDSNGRQILARKLNFRPQWNVTLAEPIPGNYYPVTNEIYIENKDLRVTVLPDRSEGGTSLIEGEVELMLHRRLLCDDAFGVGEALNETAKGLGLVVRGKHRVLISKDDITIKKNVLGLHLGPQLLFSDAKNIKYDEWLKLNNEYSFVTKELPNGVHLLTLEPFDSQLLIRLENYLDKSGSIEVDLKDIFKDITITGLKETMLAANIFVDEYDKWYWNNERKVNENRVTSQDLKVKLNAKQIRTFIANFEDKRDVKKFKKPTGMPDFDRGDNDD</sequence>
<dbReference type="InterPro" id="IPR028995">
    <property type="entry name" value="Glyco_hydro_57/38_cen_sf"/>
</dbReference>
<dbReference type="EC" id="3.2.1.-" evidence="10"/>
<dbReference type="Gene3D" id="2.60.40.1180">
    <property type="entry name" value="Golgi alpha-mannosidase II"/>
    <property type="match status" value="1"/>
</dbReference>
<accession>A0A2A4JTC5</accession>
<dbReference type="AlphaFoldDB" id="A0A2A4JTC5"/>